<organism evidence="12">
    <name type="scientific">uncultured Thermomicrobiales bacterium</name>
    <dbReference type="NCBI Taxonomy" id="1645740"/>
    <lineage>
        <taxon>Bacteria</taxon>
        <taxon>Pseudomonadati</taxon>
        <taxon>Thermomicrobiota</taxon>
        <taxon>Thermomicrobia</taxon>
        <taxon>Thermomicrobiales</taxon>
        <taxon>environmental samples</taxon>
    </lineage>
</organism>
<dbReference type="InterPro" id="IPR008991">
    <property type="entry name" value="Translation_prot_SH3-like_sf"/>
</dbReference>
<evidence type="ECO:0000256" key="8">
    <source>
        <dbReference type="NCBIfam" id="TIGR00038"/>
    </source>
</evidence>
<dbReference type="Gene3D" id="2.30.30.30">
    <property type="match status" value="1"/>
</dbReference>
<dbReference type="SUPFAM" id="SSF50104">
    <property type="entry name" value="Translation proteins SH3-like domain"/>
    <property type="match status" value="1"/>
</dbReference>
<dbReference type="PIRSF" id="PIRSF005901">
    <property type="entry name" value="EF-P"/>
    <property type="match status" value="1"/>
</dbReference>
<keyword evidence="5 7" id="KW-0251">Elongation factor</keyword>
<evidence type="ECO:0000256" key="9">
    <source>
        <dbReference type="RuleBase" id="RU004389"/>
    </source>
</evidence>
<keyword evidence="4 7" id="KW-0963">Cytoplasm</keyword>
<evidence type="ECO:0000256" key="3">
    <source>
        <dbReference type="ARBA" id="ARBA00009479"/>
    </source>
</evidence>
<dbReference type="EMBL" id="CADCWL010000247">
    <property type="protein sequence ID" value="CAA9584631.1"/>
    <property type="molecule type" value="Genomic_DNA"/>
</dbReference>
<gene>
    <name evidence="7" type="primary">efp</name>
    <name evidence="12" type="ORF">AVDCRST_MAG19-4765</name>
</gene>
<dbReference type="SMART" id="SM01185">
    <property type="entry name" value="EFP"/>
    <property type="match status" value="1"/>
</dbReference>
<sequence>MIDTGDLRKGLTLDMSGRLVKVIEYAHNKQGRGSAQIRMTLRDLRTGATTQQTFQAGARFTPARLDRQHVQYLYAEGGQYHFMDTETFDQIALNERSVGDAAKYTKENDVVDLLTYDGEPIDIELPTAVNLRVADTDPGLKGDTASGATKPATLETGLVVNVPLFVNIGDTLKIDTRTGDYVERVS</sequence>
<dbReference type="PANTHER" id="PTHR30053:SF12">
    <property type="entry name" value="ELONGATION FACTOR P (EF-P) FAMILY PROTEIN"/>
    <property type="match status" value="1"/>
</dbReference>
<dbReference type="UniPathway" id="UPA00345"/>
<dbReference type="Pfam" id="PF01132">
    <property type="entry name" value="EFP"/>
    <property type="match status" value="1"/>
</dbReference>
<evidence type="ECO:0000256" key="2">
    <source>
        <dbReference type="ARBA" id="ARBA00004815"/>
    </source>
</evidence>
<evidence type="ECO:0000259" key="10">
    <source>
        <dbReference type="SMART" id="SM00841"/>
    </source>
</evidence>
<keyword evidence="6 7" id="KW-0648">Protein biosynthesis</keyword>
<comment type="pathway">
    <text evidence="2 7">Protein biosynthesis; polypeptide chain elongation.</text>
</comment>
<dbReference type="AlphaFoldDB" id="A0A6J4VTM0"/>
<dbReference type="SMART" id="SM00841">
    <property type="entry name" value="Elong-fact-P_C"/>
    <property type="match status" value="1"/>
</dbReference>
<dbReference type="FunFam" id="2.40.50.140:FF:000009">
    <property type="entry name" value="Elongation factor P"/>
    <property type="match status" value="1"/>
</dbReference>
<dbReference type="GO" id="GO:0005829">
    <property type="term" value="C:cytosol"/>
    <property type="evidence" value="ECO:0007669"/>
    <property type="project" value="UniProtKB-ARBA"/>
</dbReference>
<dbReference type="Gene3D" id="2.40.50.140">
    <property type="entry name" value="Nucleic acid-binding proteins"/>
    <property type="match status" value="2"/>
</dbReference>
<dbReference type="InterPro" id="IPR014722">
    <property type="entry name" value="Rib_uL2_dom2"/>
</dbReference>
<evidence type="ECO:0000256" key="6">
    <source>
        <dbReference type="ARBA" id="ARBA00022917"/>
    </source>
</evidence>
<dbReference type="GO" id="GO:0003746">
    <property type="term" value="F:translation elongation factor activity"/>
    <property type="evidence" value="ECO:0007669"/>
    <property type="project" value="UniProtKB-UniRule"/>
</dbReference>
<dbReference type="Pfam" id="PF08207">
    <property type="entry name" value="EFP_N"/>
    <property type="match status" value="1"/>
</dbReference>
<dbReference type="Pfam" id="PF09285">
    <property type="entry name" value="Elong-fact-P_C"/>
    <property type="match status" value="1"/>
</dbReference>
<dbReference type="GO" id="GO:0043043">
    <property type="term" value="P:peptide biosynthetic process"/>
    <property type="evidence" value="ECO:0007669"/>
    <property type="project" value="InterPro"/>
</dbReference>
<dbReference type="InterPro" id="IPR013185">
    <property type="entry name" value="Transl_elong_KOW-like"/>
</dbReference>
<dbReference type="HAMAP" id="MF_00141">
    <property type="entry name" value="EF_P"/>
    <property type="match status" value="1"/>
</dbReference>
<dbReference type="InterPro" id="IPR001059">
    <property type="entry name" value="Transl_elong_P/YeiP_cen"/>
</dbReference>
<dbReference type="NCBIfam" id="NF001810">
    <property type="entry name" value="PRK00529.1"/>
    <property type="match status" value="1"/>
</dbReference>
<dbReference type="InterPro" id="IPR013852">
    <property type="entry name" value="Transl_elong_P/YeiP_CS"/>
</dbReference>
<comment type="function">
    <text evidence="7">Involved in peptide bond synthesis. Stimulates efficient translation and peptide-bond synthesis on native or reconstituted 70S ribosomes in vitro. Probably functions indirectly by altering the affinity of the ribosome for aminoacyl-tRNA, thus increasing their reactivity as acceptors for peptidyl transferase.</text>
</comment>
<feature type="domain" description="Translation elongation factor P/YeiP central" evidence="11">
    <location>
        <begin position="67"/>
        <end position="121"/>
    </location>
</feature>
<dbReference type="InterPro" id="IPR015365">
    <property type="entry name" value="Elong-fact-P_C"/>
</dbReference>
<evidence type="ECO:0000256" key="4">
    <source>
        <dbReference type="ARBA" id="ARBA00022490"/>
    </source>
</evidence>
<comment type="subcellular location">
    <subcellularLocation>
        <location evidence="1 7">Cytoplasm</location>
    </subcellularLocation>
</comment>
<dbReference type="CDD" id="cd04470">
    <property type="entry name" value="S1_EF-P_repeat_1"/>
    <property type="match status" value="1"/>
</dbReference>
<dbReference type="SUPFAM" id="SSF50249">
    <property type="entry name" value="Nucleic acid-binding proteins"/>
    <property type="match status" value="2"/>
</dbReference>
<dbReference type="NCBIfam" id="TIGR00038">
    <property type="entry name" value="efp"/>
    <property type="match status" value="1"/>
</dbReference>
<feature type="domain" description="Elongation factor P C-terminal" evidence="10">
    <location>
        <begin position="129"/>
        <end position="184"/>
    </location>
</feature>
<dbReference type="InterPro" id="IPR011768">
    <property type="entry name" value="Transl_elongation_fac_P"/>
</dbReference>
<comment type="similarity">
    <text evidence="3 7 9">Belongs to the elongation factor P family.</text>
</comment>
<evidence type="ECO:0000259" key="11">
    <source>
        <dbReference type="SMART" id="SM01185"/>
    </source>
</evidence>
<dbReference type="FunFam" id="2.40.50.140:FF:000004">
    <property type="entry name" value="Elongation factor P"/>
    <property type="match status" value="1"/>
</dbReference>
<evidence type="ECO:0000256" key="7">
    <source>
        <dbReference type="HAMAP-Rule" id="MF_00141"/>
    </source>
</evidence>
<name>A0A6J4VTM0_9BACT</name>
<evidence type="ECO:0000256" key="1">
    <source>
        <dbReference type="ARBA" id="ARBA00004496"/>
    </source>
</evidence>
<dbReference type="FunFam" id="2.30.30.30:FF:000003">
    <property type="entry name" value="Elongation factor P"/>
    <property type="match status" value="1"/>
</dbReference>
<dbReference type="CDD" id="cd05794">
    <property type="entry name" value="S1_EF-P_repeat_2"/>
    <property type="match status" value="1"/>
</dbReference>
<dbReference type="InterPro" id="IPR020599">
    <property type="entry name" value="Transl_elong_fac_P/YeiP"/>
</dbReference>
<dbReference type="InterPro" id="IPR012340">
    <property type="entry name" value="NA-bd_OB-fold"/>
</dbReference>
<evidence type="ECO:0000313" key="12">
    <source>
        <dbReference type="EMBL" id="CAA9584631.1"/>
    </source>
</evidence>
<dbReference type="PROSITE" id="PS01275">
    <property type="entry name" value="EFP"/>
    <property type="match status" value="1"/>
</dbReference>
<reference evidence="12" key="1">
    <citation type="submission" date="2020-02" db="EMBL/GenBank/DDBJ databases">
        <authorList>
            <person name="Meier V. D."/>
        </authorList>
    </citation>
    <scope>NUCLEOTIDE SEQUENCE</scope>
    <source>
        <strain evidence="12">AVDCRST_MAG19</strain>
    </source>
</reference>
<accession>A0A6J4VTM0</accession>
<proteinExistence type="inferred from homology"/>
<evidence type="ECO:0000256" key="5">
    <source>
        <dbReference type="ARBA" id="ARBA00022768"/>
    </source>
</evidence>
<protein>
    <recommendedName>
        <fullName evidence="7 8">Elongation factor P</fullName>
        <shortName evidence="7">EF-P</shortName>
    </recommendedName>
</protein>
<dbReference type="PANTHER" id="PTHR30053">
    <property type="entry name" value="ELONGATION FACTOR P"/>
    <property type="match status" value="1"/>
</dbReference>